<comment type="caution">
    <text evidence="3">The sequence shown here is derived from an EMBL/GenBank/DDBJ whole genome shotgun (WGS) entry which is preliminary data.</text>
</comment>
<dbReference type="Proteomes" id="UP001642540">
    <property type="component" value="Unassembled WGS sequence"/>
</dbReference>
<evidence type="ECO:0000313" key="4">
    <source>
        <dbReference type="Proteomes" id="UP001642540"/>
    </source>
</evidence>
<protein>
    <submittedName>
        <fullName evidence="3">Uncharacterized protein</fullName>
    </submittedName>
</protein>
<keyword evidence="2" id="KW-0472">Membrane</keyword>
<name>A0ABP1RDQ1_9HEXA</name>
<accession>A0ABP1RDQ1</accession>
<evidence type="ECO:0000256" key="2">
    <source>
        <dbReference type="SAM" id="Phobius"/>
    </source>
</evidence>
<feature type="transmembrane region" description="Helical" evidence="2">
    <location>
        <begin position="12"/>
        <end position="42"/>
    </location>
</feature>
<keyword evidence="1" id="KW-0175">Coiled coil</keyword>
<evidence type="ECO:0000256" key="1">
    <source>
        <dbReference type="SAM" id="Coils"/>
    </source>
</evidence>
<proteinExistence type="predicted"/>
<keyword evidence="4" id="KW-1185">Reference proteome</keyword>
<gene>
    <name evidence="3" type="ORF">ODALV1_LOCUS20071</name>
</gene>
<keyword evidence="2" id="KW-1133">Transmembrane helix</keyword>
<evidence type="ECO:0000313" key="3">
    <source>
        <dbReference type="EMBL" id="CAL8123055.1"/>
    </source>
</evidence>
<dbReference type="EMBL" id="CAXLJM020000068">
    <property type="protein sequence ID" value="CAL8123055.1"/>
    <property type="molecule type" value="Genomic_DNA"/>
</dbReference>
<sequence length="122" mass="14599">MGDTESNRLLHVLYLFLTVGFIIAITFLVAGMDAVISFFFWLARRNDRAANRTGDLYWYVRWNQTEHPNRNRPIDLTLLREQQLAEDNERERLINNLETLRDEMRQLEMELSNNMHLREETA</sequence>
<reference evidence="3 4" key="1">
    <citation type="submission" date="2024-08" db="EMBL/GenBank/DDBJ databases">
        <authorList>
            <person name="Cucini C."/>
            <person name="Frati F."/>
        </authorList>
    </citation>
    <scope>NUCLEOTIDE SEQUENCE [LARGE SCALE GENOMIC DNA]</scope>
</reference>
<organism evidence="3 4">
    <name type="scientific">Orchesella dallaii</name>
    <dbReference type="NCBI Taxonomy" id="48710"/>
    <lineage>
        <taxon>Eukaryota</taxon>
        <taxon>Metazoa</taxon>
        <taxon>Ecdysozoa</taxon>
        <taxon>Arthropoda</taxon>
        <taxon>Hexapoda</taxon>
        <taxon>Collembola</taxon>
        <taxon>Entomobryomorpha</taxon>
        <taxon>Entomobryoidea</taxon>
        <taxon>Orchesellidae</taxon>
        <taxon>Orchesellinae</taxon>
        <taxon>Orchesella</taxon>
    </lineage>
</organism>
<keyword evidence="2" id="KW-0812">Transmembrane</keyword>
<feature type="coiled-coil region" evidence="1">
    <location>
        <begin position="83"/>
        <end position="117"/>
    </location>
</feature>